<evidence type="ECO:0000256" key="7">
    <source>
        <dbReference type="ARBA" id="ARBA00023170"/>
    </source>
</evidence>
<dbReference type="PANTHER" id="PTHR21421:SF29">
    <property type="entry name" value="GUSTATORY RECEPTOR 5A FOR TREHALOSE-RELATED"/>
    <property type="match status" value="1"/>
</dbReference>
<keyword evidence="10" id="KW-1185">Reference proteome</keyword>
<dbReference type="AlphaFoldDB" id="A0ABD1EQ14"/>
<feature type="transmembrane region" description="Helical" evidence="8">
    <location>
        <begin position="367"/>
        <end position="386"/>
    </location>
</feature>
<evidence type="ECO:0000256" key="3">
    <source>
        <dbReference type="ARBA" id="ARBA00022475"/>
    </source>
</evidence>
<comment type="similarity">
    <text evidence="2">Belongs to the insect chemoreceptor superfamily. Gustatory receptor (GR) family. Gr5a subfamily.</text>
</comment>
<evidence type="ECO:0000256" key="6">
    <source>
        <dbReference type="ARBA" id="ARBA00023136"/>
    </source>
</evidence>
<dbReference type="Proteomes" id="UP001566132">
    <property type="component" value="Unassembled WGS sequence"/>
</dbReference>
<comment type="subcellular location">
    <subcellularLocation>
        <location evidence="1">Cell membrane</location>
        <topology evidence="1">Multi-pass membrane protein</topology>
    </subcellularLocation>
</comment>
<evidence type="ECO:0008006" key="11">
    <source>
        <dbReference type="Google" id="ProtNLM"/>
    </source>
</evidence>
<evidence type="ECO:0000256" key="5">
    <source>
        <dbReference type="ARBA" id="ARBA00022989"/>
    </source>
</evidence>
<reference evidence="9 10" key="1">
    <citation type="submission" date="2024-05" db="EMBL/GenBank/DDBJ databases">
        <title>Genetic variation in Jamaican populations of the coffee berry borer (Hypothenemus hampei).</title>
        <authorList>
            <person name="Errbii M."/>
            <person name="Myrie A."/>
        </authorList>
    </citation>
    <scope>NUCLEOTIDE SEQUENCE [LARGE SCALE GENOMIC DNA]</scope>
    <source>
        <strain evidence="9">JA-Hopewell-2020-01-JO</strain>
        <tissue evidence="9">Whole body</tissue>
    </source>
</reference>
<feature type="transmembrane region" description="Helical" evidence="8">
    <location>
        <begin position="162"/>
        <end position="187"/>
    </location>
</feature>
<keyword evidence="7" id="KW-0675">Receptor</keyword>
<dbReference type="Pfam" id="PF06151">
    <property type="entry name" value="Trehalose_recp"/>
    <property type="match status" value="1"/>
</dbReference>
<gene>
    <name evidence="9" type="ORF">ABEB36_008158</name>
</gene>
<comment type="caution">
    <text evidence="9">The sequence shown here is derived from an EMBL/GenBank/DDBJ whole genome shotgun (WGS) entry which is preliminary data.</text>
</comment>
<evidence type="ECO:0000256" key="4">
    <source>
        <dbReference type="ARBA" id="ARBA00022692"/>
    </source>
</evidence>
<feature type="transmembrane region" description="Helical" evidence="8">
    <location>
        <begin position="43"/>
        <end position="65"/>
    </location>
</feature>
<feature type="transmembrane region" description="Helical" evidence="8">
    <location>
        <begin position="126"/>
        <end position="150"/>
    </location>
</feature>
<name>A0ABD1EQ14_HYPHA</name>
<keyword evidence="5 8" id="KW-1133">Transmembrane helix</keyword>
<feature type="transmembrane region" description="Helical" evidence="8">
    <location>
        <begin position="13"/>
        <end position="31"/>
    </location>
</feature>
<evidence type="ECO:0000313" key="9">
    <source>
        <dbReference type="EMBL" id="KAL1497152.1"/>
    </source>
</evidence>
<feature type="transmembrane region" description="Helical" evidence="8">
    <location>
        <begin position="194"/>
        <end position="213"/>
    </location>
</feature>
<evidence type="ECO:0000313" key="10">
    <source>
        <dbReference type="Proteomes" id="UP001566132"/>
    </source>
</evidence>
<dbReference type="GO" id="GO:0005886">
    <property type="term" value="C:plasma membrane"/>
    <property type="evidence" value="ECO:0007669"/>
    <property type="project" value="UniProtKB-SubCell"/>
</dbReference>
<dbReference type="GO" id="GO:0008527">
    <property type="term" value="F:taste receptor activity"/>
    <property type="evidence" value="ECO:0007669"/>
    <property type="project" value="UniProtKB-ARBA"/>
</dbReference>
<keyword evidence="6 8" id="KW-0472">Membrane</keyword>
<accession>A0ABD1EQ14</accession>
<dbReference type="PANTHER" id="PTHR21421">
    <property type="entry name" value="GUSTATORY RECEPTOR"/>
    <property type="match status" value="1"/>
</dbReference>
<dbReference type="GO" id="GO:0050916">
    <property type="term" value="P:sensory perception of sweet taste"/>
    <property type="evidence" value="ECO:0007669"/>
    <property type="project" value="UniProtKB-ARBA"/>
</dbReference>
<dbReference type="InterPro" id="IPR009318">
    <property type="entry name" value="Gustatory_rcpt"/>
</dbReference>
<feature type="transmembrane region" description="Helical" evidence="8">
    <location>
        <begin position="296"/>
        <end position="319"/>
    </location>
</feature>
<proteinExistence type="inferred from homology"/>
<organism evidence="9 10">
    <name type="scientific">Hypothenemus hampei</name>
    <name type="common">Coffee berry borer</name>
    <dbReference type="NCBI Taxonomy" id="57062"/>
    <lineage>
        <taxon>Eukaryota</taxon>
        <taxon>Metazoa</taxon>
        <taxon>Ecdysozoa</taxon>
        <taxon>Arthropoda</taxon>
        <taxon>Hexapoda</taxon>
        <taxon>Insecta</taxon>
        <taxon>Pterygota</taxon>
        <taxon>Neoptera</taxon>
        <taxon>Endopterygota</taxon>
        <taxon>Coleoptera</taxon>
        <taxon>Polyphaga</taxon>
        <taxon>Cucujiformia</taxon>
        <taxon>Curculionidae</taxon>
        <taxon>Scolytinae</taxon>
        <taxon>Hypothenemus</taxon>
    </lineage>
</organism>
<protein>
    <recommendedName>
        <fullName evidence="11">Gustatory receptor</fullName>
    </recommendedName>
</protein>
<keyword evidence="4 8" id="KW-0812">Transmembrane</keyword>
<feature type="transmembrane region" description="Helical" evidence="8">
    <location>
        <begin position="77"/>
        <end position="94"/>
    </location>
</feature>
<feature type="transmembrane region" description="Helical" evidence="8">
    <location>
        <begin position="255"/>
        <end position="275"/>
    </location>
</feature>
<evidence type="ECO:0000256" key="1">
    <source>
        <dbReference type="ARBA" id="ARBA00004651"/>
    </source>
</evidence>
<keyword evidence="3" id="KW-1003">Cell membrane</keyword>
<evidence type="ECO:0000256" key="2">
    <source>
        <dbReference type="ARBA" id="ARBA00005327"/>
    </source>
</evidence>
<sequence>MLQADITPNSLNFLIKLGQSLLFLPIGFRNGRFSKFMWLSKRAMAANFLTAISSLQFILYCNYFFKLENQLPASSELIFYFSALVYKILLINVAKSYAILMEKWQQIDTLMENYTETNNFRLKIKLVSLLLFLLALGDHIFFIASLGIFFNSMSIKDEIEEYFATIFEYFFIVVPYNGVLAIFLQLLNWLWTILWNYVDVFLMALCLCFTFRLGQIEQRVNILIENKVEEVYYWKQIRKHYVQLTELCLELENCIAQLILASFFGKFYMALYRLLGLLDGEKYGIQSDSTKLFNKLYYGFSLLFVLLRMMTVTICASTIDLKNKDIMFKLFAVSSDIYNIEIERFIMHIHVFPPTITAKLFEMKRSLVFKIASSIIIYELVIIKFYKY</sequence>
<evidence type="ECO:0000256" key="8">
    <source>
        <dbReference type="SAM" id="Phobius"/>
    </source>
</evidence>
<dbReference type="EMBL" id="JBDJPC010000006">
    <property type="protein sequence ID" value="KAL1497152.1"/>
    <property type="molecule type" value="Genomic_DNA"/>
</dbReference>